<protein>
    <recommendedName>
        <fullName evidence="3">ApeA N-terminal domain-containing protein</fullName>
    </recommendedName>
</protein>
<organism evidence="1 2">
    <name type="scientific">Ilyomonas limi</name>
    <dbReference type="NCBI Taxonomy" id="2575867"/>
    <lineage>
        <taxon>Bacteria</taxon>
        <taxon>Pseudomonadati</taxon>
        <taxon>Bacteroidota</taxon>
        <taxon>Chitinophagia</taxon>
        <taxon>Chitinophagales</taxon>
        <taxon>Chitinophagaceae</taxon>
        <taxon>Ilyomonas</taxon>
    </lineage>
</organism>
<name>A0A4U3KU12_9BACT</name>
<evidence type="ECO:0008006" key="3">
    <source>
        <dbReference type="Google" id="ProtNLM"/>
    </source>
</evidence>
<gene>
    <name evidence="1" type="ORF">FC093_19050</name>
</gene>
<dbReference type="Proteomes" id="UP000305848">
    <property type="component" value="Unassembled WGS sequence"/>
</dbReference>
<evidence type="ECO:0000313" key="1">
    <source>
        <dbReference type="EMBL" id="TKK65850.1"/>
    </source>
</evidence>
<sequence>MNFLVLTIGNSDLQFDRNELEQLSNTDYYLHKDENGEYLIFSDNSIARLTSNRNYFNWFLIRESRKDGEVLLKNIDKVQHLLHFPLIAPIIQYLKDNNIELSKIAFVYTDQQDINFRKSDTLFTKEIIKLWLQTIYPKIFFDEIGVDKVTDIDHLYPRFRNKVKFWREGLDEGSHVYLADQGGIDQINQSIRLQLLQAFKSRVHILQKAEETATKELAFPQLFIKDLIRQNIIKHVSDYDFDKVDDTLQPESWVIKLCNYASSRLMLNYSSISNIQQLSKMLRSIDLGHLAPDLEWNKIGRVKQNRIKIVDLYLAAKIAFHQKRYNEFLWRIYTVNENLTQDETDKLLGYDSMHEHFKPNLNIKDENPKWNEALNSIDSCLLPSLKAQGIYTHNPNRFSYKAIYLFLLHNGKIVERMPTDDFIQLTDTIESLSKRRNGLAHKMGTITESDIKKLIPDEDCFFSYLDTWLSVANFGLYDDIRKHILMHYE</sequence>
<dbReference type="AlphaFoldDB" id="A0A4U3KU12"/>
<dbReference type="EMBL" id="SZQL01000018">
    <property type="protein sequence ID" value="TKK65850.1"/>
    <property type="molecule type" value="Genomic_DNA"/>
</dbReference>
<accession>A0A4U3KU12</accession>
<reference evidence="1 2" key="1">
    <citation type="submission" date="2019-05" db="EMBL/GenBank/DDBJ databases">
        <title>Panacibacter sp. strain 17mud1-8 Genome sequencing and assembly.</title>
        <authorList>
            <person name="Chhetri G."/>
        </authorList>
    </citation>
    <scope>NUCLEOTIDE SEQUENCE [LARGE SCALE GENOMIC DNA]</scope>
    <source>
        <strain evidence="1 2">17mud1-8</strain>
    </source>
</reference>
<dbReference type="RefSeq" id="WP_137263401.1">
    <property type="nucleotide sequence ID" value="NZ_SZQL01000018.1"/>
</dbReference>
<dbReference type="OrthoDB" id="1491501at2"/>
<proteinExistence type="predicted"/>
<evidence type="ECO:0000313" key="2">
    <source>
        <dbReference type="Proteomes" id="UP000305848"/>
    </source>
</evidence>
<comment type="caution">
    <text evidence="1">The sequence shown here is derived from an EMBL/GenBank/DDBJ whole genome shotgun (WGS) entry which is preliminary data.</text>
</comment>
<keyword evidence="2" id="KW-1185">Reference proteome</keyword>